<feature type="compositionally biased region" description="Basic and acidic residues" evidence="2">
    <location>
        <begin position="189"/>
        <end position="212"/>
    </location>
</feature>
<dbReference type="EMBL" id="CAJPWZ010000742">
    <property type="protein sequence ID" value="CAG2200341.1"/>
    <property type="molecule type" value="Genomic_DNA"/>
</dbReference>
<dbReference type="Pfam" id="PF04434">
    <property type="entry name" value="SWIM"/>
    <property type="match status" value="1"/>
</dbReference>
<dbReference type="PANTHER" id="PTHR47456">
    <property type="entry name" value="PHD-TYPE DOMAIN-CONTAINING PROTEIN"/>
    <property type="match status" value="1"/>
</dbReference>
<keyword evidence="5" id="KW-1185">Reference proteome</keyword>
<dbReference type="InterPro" id="IPR007527">
    <property type="entry name" value="Znf_SWIM"/>
</dbReference>
<evidence type="ECO:0000259" key="3">
    <source>
        <dbReference type="PROSITE" id="PS50966"/>
    </source>
</evidence>
<evidence type="ECO:0000256" key="2">
    <source>
        <dbReference type="SAM" id="MobiDB-lite"/>
    </source>
</evidence>
<gene>
    <name evidence="4" type="ORF">MEDL_15005</name>
</gene>
<dbReference type="GO" id="GO:0008270">
    <property type="term" value="F:zinc ion binding"/>
    <property type="evidence" value="ECO:0007669"/>
    <property type="project" value="UniProtKB-KW"/>
</dbReference>
<feature type="domain" description="SWIM-type" evidence="3">
    <location>
        <begin position="360"/>
        <end position="396"/>
    </location>
</feature>
<organism evidence="4 5">
    <name type="scientific">Mytilus edulis</name>
    <name type="common">Blue mussel</name>
    <dbReference type="NCBI Taxonomy" id="6550"/>
    <lineage>
        <taxon>Eukaryota</taxon>
        <taxon>Metazoa</taxon>
        <taxon>Spiralia</taxon>
        <taxon>Lophotrochozoa</taxon>
        <taxon>Mollusca</taxon>
        <taxon>Bivalvia</taxon>
        <taxon>Autobranchia</taxon>
        <taxon>Pteriomorphia</taxon>
        <taxon>Mytilida</taxon>
        <taxon>Mytiloidea</taxon>
        <taxon>Mytilidae</taxon>
        <taxon>Mytilinae</taxon>
        <taxon>Mytilus</taxon>
    </lineage>
</organism>
<dbReference type="OrthoDB" id="6139129at2759"/>
<dbReference type="Proteomes" id="UP000683360">
    <property type="component" value="Unassembled WGS sequence"/>
</dbReference>
<keyword evidence="1" id="KW-0479">Metal-binding</keyword>
<feature type="compositionally biased region" description="Acidic residues" evidence="2">
    <location>
        <begin position="218"/>
        <end position="228"/>
    </location>
</feature>
<reference evidence="4" key="1">
    <citation type="submission" date="2021-03" db="EMBL/GenBank/DDBJ databases">
        <authorList>
            <person name="Bekaert M."/>
        </authorList>
    </citation>
    <scope>NUCLEOTIDE SEQUENCE</scope>
</reference>
<sequence length="462" mass="52818">MGTIRYIRLDQFVRHVEQRELPGCRLLFTLSKMANEKKRKPNWTESELFALTDGFATNTRLIKGKFSMTASNDAKNKCYAEITDRGEDTDGKPAFRKWFKHIGERVGAQGRKVNPNEKGDQPSTAQMEATGGQFRVFGPGPNGEEGVPISSWGKCLRIRADQKRLLGPFWEMPLSNSGQLPMLKPYGLPKDDVNEHDEHHTEEITEDHKETEGPTGPETEDPAGPETEDPTRNEIDILHISNYTLDFITSKFQSLTSCYDFLNCLPKLTDDEVFFIEKSTVGQHDNCNWYMRMNVSASDQHKQYDLLVPLFLHNRPKTVVQHCVRRWVDCENSSLNDIGQTSTSTFLLKSFSEINTSLYYEVCFENDNGMPSCQCLDWLEHHVPCKHLMTVFRNILYFNWDAIPSAYRESPYICLDVESFPLDSEADHSTTDDIVQVTIGSSGDMYVSSLPIPPKQQFKKER</sequence>
<evidence type="ECO:0000313" key="4">
    <source>
        <dbReference type="EMBL" id="CAG2200341.1"/>
    </source>
</evidence>
<evidence type="ECO:0000256" key="1">
    <source>
        <dbReference type="PROSITE-ProRule" id="PRU00325"/>
    </source>
</evidence>
<comment type="caution">
    <text evidence="4">The sequence shown here is derived from an EMBL/GenBank/DDBJ whole genome shotgun (WGS) entry which is preliminary data.</text>
</comment>
<dbReference type="PROSITE" id="PS50966">
    <property type="entry name" value="ZF_SWIM"/>
    <property type="match status" value="1"/>
</dbReference>
<proteinExistence type="predicted"/>
<evidence type="ECO:0000313" key="5">
    <source>
        <dbReference type="Proteomes" id="UP000683360"/>
    </source>
</evidence>
<dbReference type="AlphaFoldDB" id="A0A8S3QZJ8"/>
<feature type="region of interest" description="Disordered" evidence="2">
    <location>
        <begin position="189"/>
        <end position="231"/>
    </location>
</feature>
<protein>
    <recommendedName>
        <fullName evidence="3">SWIM-type domain-containing protein</fullName>
    </recommendedName>
</protein>
<keyword evidence="1" id="KW-0863">Zinc-finger</keyword>
<name>A0A8S3QZJ8_MYTED</name>
<accession>A0A8S3QZJ8</accession>
<keyword evidence="1" id="KW-0862">Zinc</keyword>